<gene>
    <name evidence="3" type="ORF">FJAP1339_LOCUS2115</name>
</gene>
<keyword evidence="1" id="KW-0880">Kelch repeat</keyword>
<accession>A0A7S2XVZ9</accession>
<evidence type="ECO:0000256" key="2">
    <source>
        <dbReference type="ARBA" id="ARBA00022737"/>
    </source>
</evidence>
<dbReference type="PANTHER" id="PTHR46093">
    <property type="entry name" value="ACYL-COA-BINDING DOMAIN-CONTAINING PROTEIN 5"/>
    <property type="match status" value="1"/>
</dbReference>
<sequence length="404" mass="44582">MGNCHTGNAHGICCKTSVKIQEEAPCSKLLKTWQKVPCAGTITGGRSGHGMVVYQSKVYLFGGCGGESVEERSCLSDFLVFDFSTQSWSAVQTRGEPPHARASFGMSRGPDPGTLIVAGGTGQDMDTFSDIYEYNISSSTWRLLIKGEKANFCKYYGQSICEYKGNLFFFGGSRGRTYSNVLYRYDCAQEEGAAVPTTGKAPCPRYKQQMMVVKDSLLVIGGGNYRPPTHQIDVHELDLLTLNWSQWKTSGNVPQGRVAHTCTYDENTHQIYLWGGFNVVLHRLNDFHVLDIATRKWSTIISLDNQSPRPRAFHCSCLHDGSFYIFGGADGDFRHSDVWRFRTNVTPPSLMSICAGTVAKSQSPKTAADETISQSLPHEVLDGIKQMVCGAERFVPIKHQAPVA</sequence>
<dbReference type="SUPFAM" id="SSF117281">
    <property type="entry name" value="Kelch motif"/>
    <property type="match status" value="1"/>
</dbReference>
<reference evidence="3" key="1">
    <citation type="submission" date="2021-01" db="EMBL/GenBank/DDBJ databases">
        <authorList>
            <person name="Corre E."/>
            <person name="Pelletier E."/>
            <person name="Niang G."/>
            <person name="Scheremetjew M."/>
            <person name="Finn R."/>
            <person name="Kale V."/>
            <person name="Holt S."/>
            <person name="Cochrane G."/>
            <person name="Meng A."/>
            <person name="Brown T."/>
            <person name="Cohen L."/>
        </authorList>
    </citation>
    <scope>NUCLEOTIDE SEQUENCE</scope>
    <source>
        <strain evidence="3">CCMP1661</strain>
    </source>
</reference>
<proteinExistence type="predicted"/>
<dbReference type="EMBL" id="HBHR01004422">
    <property type="protein sequence ID" value="CAD9859596.1"/>
    <property type="molecule type" value="Transcribed_RNA"/>
</dbReference>
<evidence type="ECO:0000256" key="1">
    <source>
        <dbReference type="ARBA" id="ARBA00022441"/>
    </source>
</evidence>
<keyword evidence="2" id="KW-0677">Repeat</keyword>
<organism evidence="3">
    <name type="scientific">Fibrocapsa japonica</name>
    <dbReference type="NCBI Taxonomy" id="94617"/>
    <lineage>
        <taxon>Eukaryota</taxon>
        <taxon>Sar</taxon>
        <taxon>Stramenopiles</taxon>
        <taxon>Ochrophyta</taxon>
        <taxon>Raphidophyceae</taxon>
        <taxon>Chattonellales</taxon>
        <taxon>Chattonellaceae</taxon>
        <taxon>Fibrocapsa</taxon>
    </lineage>
</organism>
<dbReference type="PANTHER" id="PTHR46093:SF3">
    <property type="entry name" value="ACYL-COA-BINDING DOMAIN-CONTAINING PROTEIN 4"/>
    <property type="match status" value="1"/>
</dbReference>
<dbReference type="InterPro" id="IPR015915">
    <property type="entry name" value="Kelch-typ_b-propeller"/>
</dbReference>
<evidence type="ECO:0000313" key="3">
    <source>
        <dbReference type="EMBL" id="CAD9859596.1"/>
    </source>
</evidence>
<dbReference type="AlphaFoldDB" id="A0A7S2XVZ9"/>
<protein>
    <submittedName>
        <fullName evidence="3">Uncharacterized protein</fullName>
    </submittedName>
</protein>
<dbReference type="Pfam" id="PF24681">
    <property type="entry name" value="Kelch_KLHDC2_KLHL20_DRC7"/>
    <property type="match status" value="1"/>
</dbReference>
<dbReference type="Gene3D" id="2.120.10.80">
    <property type="entry name" value="Kelch-type beta propeller"/>
    <property type="match status" value="2"/>
</dbReference>
<name>A0A7S2XVZ9_9STRA</name>